<dbReference type="Gene3D" id="3.30.300.30">
    <property type="match status" value="1"/>
</dbReference>
<keyword evidence="7" id="KW-0547">Nucleotide-binding</keyword>
<evidence type="ECO:0000256" key="16">
    <source>
        <dbReference type="ARBA" id="ARBA00068795"/>
    </source>
</evidence>
<dbReference type="FunFam" id="3.30.300.30:FF:000002">
    <property type="entry name" value="Long-chain fatty acid transport protein 1"/>
    <property type="match status" value="1"/>
</dbReference>
<keyword evidence="6" id="KW-0812">Transmembrane</keyword>
<evidence type="ECO:0000256" key="11">
    <source>
        <dbReference type="ARBA" id="ARBA00023136"/>
    </source>
</evidence>
<keyword evidence="5" id="KW-0436">Ligase</keyword>
<dbReference type="GO" id="GO:0005811">
    <property type="term" value="C:lipid droplet"/>
    <property type="evidence" value="ECO:0007669"/>
    <property type="project" value="TreeGrafter"/>
</dbReference>
<dbReference type="Pfam" id="PF00501">
    <property type="entry name" value="AMP-binding"/>
    <property type="match status" value="1"/>
</dbReference>
<keyword evidence="8" id="KW-0067">ATP-binding</keyword>
<comment type="catalytic activity">
    <reaction evidence="14">
        <text>a very long-chain fatty acid + ATP + CoA = a very long-chain fatty acyl-CoA + AMP + diphosphate</text>
        <dbReference type="Rhea" id="RHEA:54536"/>
        <dbReference type="ChEBI" id="CHEBI:30616"/>
        <dbReference type="ChEBI" id="CHEBI:33019"/>
        <dbReference type="ChEBI" id="CHEBI:57287"/>
        <dbReference type="ChEBI" id="CHEBI:58950"/>
        <dbReference type="ChEBI" id="CHEBI:138261"/>
        <dbReference type="ChEBI" id="CHEBI:456215"/>
    </reaction>
</comment>
<keyword evidence="11" id="KW-0472">Membrane</keyword>
<comment type="subcellular location">
    <subcellularLocation>
        <location evidence="1">Cell membrane</location>
        <topology evidence="1">Multi-pass membrane protein</topology>
    </subcellularLocation>
    <subcellularLocation>
        <location evidence="13">Peroxisome membrane</location>
    </subcellularLocation>
</comment>
<keyword evidence="4" id="KW-1003">Cell membrane</keyword>
<evidence type="ECO:0000256" key="10">
    <source>
        <dbReference type="ARBA" id="ARBA00023055"/>
    </source>
</evidence>
<dbReference type="GO" id="GO:0004467">
    <property type="term" value="F:long-chain fatty acid-CoA ligase activity"/>
    <property type="evidence" value="ECO:0007669"/>
    <property type="project" value="TreeGrafter"/>
</dbReference>
<organism evidence="20 21">
    <name type="scientific">Lichtheimia corymbifera JMRC:FSU:9682</name>
    <dbReference type="NCBI Taxonomy" id="1263082"/>
    <lineage>
        <taxon>Eukaryota</taxon>
        <taxon>Fungi</taxon>
        <taxon>Fungi incertae sedis</taxon>
        <taxon>Mucoromycota</taxon>
        <taxon>Mucoromycotina</taxon>
        <taxon>Mucoromycetes</taxon>
        <taxon>Mucorales</taxon>
        <taxon>Lichtheimiaceae</taxon>
        <taxon>Lichtheimia</taxon>
    </lineage>
</organism>
<accession>A0A068S3N1</accession>
<evidence type="ECO:0000256" key="6">
    <source>
        <dbReference type="ARBA" id="ARBA00022692"/>
    </source>
</evidence>
<gene>
    <name evidence="20" type="ORF">LCOR_07898.1</name>
</gene>
<dbReference type="Gene3D" id="3.40.50.12780">
    <property type="entry name" value="N-terminal domain of ligase-like"/>
    <property type="match status" value="1"/>
</dbReference>
<dbReference type="AlphaFoldDB" id="A0A068S3N1"/>
<dbReference type="InterPro" id="IPR020845">
    <property type="entry name" value="AMP-binding_CS"/>
</dbReference>
<evidence type="ECO:0000256" key="7">
    <source>
        <dbReference type="ARBA" id="ARBA00022741"/>
    </source>
</evidence>
<dbReference type="STRING" id="1263082.A0A068S3N1"/>
<evidence type="ECO:0000256" key="3">
    <source>
        <dbReference type="ARBA" id="ARBA00022448"/>
    </source>
</evidence>
<dbReference type="VEuPathDB" id="FungiDB:LCOR_07898.1"/>
<keyword evidence="21" id="KW-1185">Reference proteome</keyword>
<dbReference type="PANTHER" id="PTHR43107:SF15">
    <property type="entry name" value="FATTY ACID TRANSPORT PROTEIN 3, ISOFORM A"/>
    <property type="match status" value="1"/>
</dbReference>
<dbReference type="Proteomes" id="UP000027586">
    <property type="component" value="Unassembled WGS sequence"/>
</dbReference>
<sequence>MDPVTVATAVAGGVLGGYILDSSTHIRNDIHQLRVALGSALKVRAAIRQQREHLYYRFEEKAKATPDRIFLYFEDKTYTFRQVEQGNIMQVQVLLCNMLTRLLYTSASFLIENSIKPFDVVCMMHPNHPLFMVTWLAILKIGAIPSLLNTNLNGESLVHCVQVSKARLFLFDPQYTEQVQMASSSLDGVVVYGYGEGYTDKFPMITEEILAGFSSDDTDKKLLMVEGPEDPALLIYTSGTTGMPKAAILTHYRTNLSCWAMAAMAQTRSTDITYTCLPMFHSSGLIVSLCATMVGGGSIVIARKFSVSRFWDDIYKYKVTIFHYIGELCRYLVNQPPHPLEKKHSLRLIFGNGMRYEVWKPMRERFGIRNVVEFYAATEGLGIFFVNSKDGKGAGAIGQHGLLMRLLSRGRSKIIKIDPITQEPYRNKQGFCVECAPGESGELIARFDNLDLTPFTGYFENKKATNKKILRDAFIKGDAYFRSGDLIRYEKNSYYYFDDRLGDTFRWHGENVATTEVSHAMSNYPGIAEVNVYGTLVPNHDGRAGMAAIVLKPGVTSLDMSDLYQHMSKRLPRYAIPRFLRFLPEMTITGTFKQQKYELQKQGIDNVPEDQPLYWLVGDTYTPFGSKELQQVKQGKAKL</sequence>
<evidence type="ECO:0000256" key="9">
    <source>
        <dbReference type="ARBA" id="ARBA00022989"/>
    </source>
</evidence>
<dbReference type="GO" id="GO:0005524">
    <property type="term" value="F:ATP binding"/>
    <property type="evidence" value="ECO:0007669"/>
    <property type="project" value="UniProtKB-KW"/>
</dbReference>
<evidence type="ECO:0000256" key="14">
    <source>
        <dbReference type="ARBA" id="ARBA00051585"/>
    </source>
</evidence>
<dbReference type="GO" id="GO:0005778">
    <property type="term" value="C:peroxisomal membrane"/>
    <property type="evidence" value="ECO:0007669"/>
    <property type="project" value="UniProtKB-SubCell"/>
</dbReference>
<evidence type="ECO:0000256" key="4">
    <source>
        <dbReference type="ARBA" id="ARBA00022475"/>
    </source>
</evidence>
<keyword evidence="10" id="KW-0445">Lipid transport</keyword>
<reference evidence="20" key="1">
    <citation type="submission" date="2013-08" db="EMBL/GenBank/DDBJ databases">
        <title>Gene expansion shapes genome architecture in the human pathogen Lichtheimia corymbifera: an evolutionary genomics analysis in the ancient terrestrial Mucorales (Mucoromycotina).</title>
        <authorList>
            <person name="Schwartze V.U."/>
            <person name="Winter S."/>
            <person name="Shelest E."/>
            <person name="Marcet-Houben M."/>
            <person name="Horn F."/>
            <person name="Wehner S."/>
            <person name="Hoffmann K."/>
            <person name="Riege K."/>
            <person name="Sammeth M."/>
            <person name="Nowrousian M."/>
            <person name="Valiante V."/>
            <person name="Linde J."/>
            <person name="Jacobsen I.D."/>
            <person name="Marz M."/>
            <person name="Brakhage A.A."/>
            <person name="Gabaldon T."/>
            <person name="Bocker S."/>
            <person name="Voigt K."/>
        </authorList>
    </citation>
    <scope>NUCLEOTIDE SEQUENCE [LARGE SCALE GENOMIC DNA]</scope>
    <source>
        <strain evidence="20">FSU 9682</strain>
    </source>
</reference>
<evidence type="ECO:0000313" key="20">
    <source>
        <dbReference type="EMBL" id="CDH56894.1"/>
    </source>
</evidence>
<dbReference type="EMBL" id="CBTN010000042">
    <property type="protein sequence ID" value="CDH56894.1"/>
    <property type="molecule type" value="Genomic_DNA"/>
</dbReference>
<dbReference type="PANTHER" id="PTHR43107">
    <property type="entry name" value="LONG-CHAIN FATTY ACID TRANSPORT PROTEIN"/>
    <property type="match status" value="1"/>
</dbReference>
<evidence type="ECO:0000256" key="15">
    <source>
        <dbReference type="ARBA" id="ARBA00060276"/>
    </source>
</evidence>
<evidence type="ECO:0000256" key="2">
    <source>
        <dbReference type="ARBA" id="ARBA00006432"/>
    </source>
</evidence>
<evidence type="ECO:0000256" key="12">
    <source>
        <dbReference type="ARBA" id="ARBA00023140"/>
    </source>
</evidence>
<evidence type="ECO:0000256" key="8">
    <source>
        <dbReference type="ARBA" id="ARBA00022840"/>
    </source>
</evidence>
<dbReference type="GO" id="GO:0009898">
    <property type="term" value="C:cytoplasmic side of plasma membrane"/>
    <property type="evidence" value="ECO:0007669"/>
    <property type="project" value="TreeGrafter"/>
</dbReference>
<dbReference type="PROSITE" id="PS00455">
    <property type="entry name" value="AMP_BINDING"/>
    <property type="match status" value="1"/>
</dbReference>
<dbReference type="GO" id="GO:0005324">
    <property type="term" value="F:long-chain fatty acid transmembrane transporter activity"/>
    <property type="evidence" value="ECO:0007669"/>
    <property type="project" value="TreeGrafter"/>
</dbReference>
<dbReference type="GO" id="GO:0044539">
    <property type="term" value="P:long-chain fatty acid import into cell"/>
    <property type="evidence" value="ECO:0007669"/>
    <property type="project" value="TreeGrafter"/>
</dbReference>
<feature type="domain" description="AMP-binding enzyme C-terminal" evidence="19">
    <location>
        <begin position="517"/>
        <end position="593"/>
    </location>
</feature>
<keyword evidence="12" id="KW-0576">Peroxisome</keyword>
<evidence type="ECO:0000256" key="1">
    <source>
        <dbReference type="ARBA" id="ARBA00004651"/>
    </source>
</evidence>
<feature type="domain" description="AMP-dependent synthetase/ligase" evidence="18">
    <location>
        <begin position="107"/>
        <end position="399"/>
    </location>
</feature>
<comment type="similarity">
    <text evidence="2">Belongs to the ATP-dependent AMP-binding enzyme family.</text>
</comment>
<evidence type="ECO:0000259" key="19">
    <source>
        <dbReference type="Pfam" id="PF13193"/>
    </source>
</evidence>
<name>A0A068S3N1_9FUNG</name>
<evidence type="ECO:0000256" key="17">
    <source>
        <dbReference type="ARBA" id="ARBA00078285"/>
    </source>
</evidence>
<protein>
    <recommendedName>
        <fullName evidence="16">Very long-chain fatty acid transport protein</fullName>
    </recommendedName>
    <alternativeName>
        <fullName evidence="17">Very-long-chain acyl-CoA synthetase</fullName>
    </alternativeName>
</protein>
<evidence type="ECO:0000256" key="13">
    <source>
        <dbReference type="ARBA" id="ARBA00046271"/>
    </source>
</evidence>
<dbReference type="Pfam" id="PF13193">
    <property type="entry name" value="AMP-binding_C"/>
    <property type="match status" value="1"/>
</dbReference>
<dbReference type="InterPro" id="IPR025110">
    <property type="entry name" value="AMP-bd_C"/>
</dbReference>
<keyword evidence="9" id="KW-1133">Transmembrane helix</keyword>
<dbReference type="SUPFAM" id="SSF56801">
    <property type="entry name" value="Acetyl-CoA synthetase-like"/>
    <property type="match status" value="1"/>
</dbReference>
<keyword evidence="3" id="KW-0813">Transport</keyword>
<dbReference type="InterPro" id="IPR042099">
    <property type="entry name" value="ANL_N_sf"/>
</dbReference>
<comment type="caution">
    <text evidence="20">The sequence shown here is derived from an EMBL/GenBank/DDBJ whole genome shotgun (WGS) entry which is preliminary data.</text>
</comment>
<dbReference type="InterPro" id="IPR045851">
    <property type="entry name" value="AMP-bd_C_sf"/>
</dbReference>
<evidence type="ECO:0000256" key="5">
    <source>
        <dbReference type="ARBA" id="ARBA00022598"/>
    </source>
</evidence>
<comment type="function">
    <text evidence="15">Acyl-CoA synthetase required for both the import of long chain fatty acids (LCFAs) (C14-C18) and the activation very long chain fatty acids (VLCFAs) (C20-C26) by esterification of the fatty acids into metabolically active CoA-thioesters for subsequent degradation or incorporation into phospholipids. The transport and fatty acyl-CoA synthetase activities are genetically separable and are thus independent activities. Esterifies VLCFAs in the peroxisome matrix. The VLCFAs are actively transported into peroxisomes by a PXA1-PXA2 heterodimeric transporter in the peroxisomal membrane.</text>
</comment>
<dbReference type="InterPro" id="IPR000873">
    <property type="entry name" value="AMP-dep_synth/lig_dom"/>
</dbReference>
<evidence type="ECO:0000313" key="21">
    <source>
        <dbReference type="Proteomes" id="UP000027586"/>
    </source>
</evidence>
<proteinExistence type="inferred from homology"/>
<dbReference type="OrthoDB" id="288590at2759"/>
<evidence type="ECO:0000259" key="18">
    <source>
        <dbReference type="Pfam" id="PF00501"/>
    </source>
</evidence>
<dbReference type="FunFam" id="3.40.50.12780:FF:000019">
    <property type="entry name" value="Long-chain fatty acid transporter"/>
    <property type="match status" value="1"/>
</dbReference>